<comment type="similarity">
    <text evidence="1">Belongs to the peptidase S13 family.</text>
</comment>
<keyword evidence="3" id="KW-0732">Signal</keyword>
<dbReference type="GO" id="GO:0006508">
    <property type="term" value="P:proteolysis"/>
    <property type="evidence" value="ECO:0007669"/>
    <property type="project" value="InterPro"/>
</dbReference>
<dbReference type="RefSeq" id="WP_255036923.1">
    <property type="nucleotide sequence ID" value="NZ_RJUF01000021.1"/>
</dbReference>
<dbReference type="SUPFAM" id="SSF56601">
    <property type="entry name" value="beta-lactamase/transpeptidase-like"/>
    <property type="match status" value="1"/>
</dbReference>
<dbReference type="AlphaFoldDB" id="A0AAE3H311"/>
<dbReference type="Gene3D" id="3.40.710.10">
    <property type="entry name" value="DD-peptidase/beta-lactamase superfamily"/>
    <property type="match status" value="2"/>
</dbReference>
<sequence length="431" mass="48900">MKSLFCLVLLAFLATSCVTQKAKISKIEHWIDSTQIDDHSFVGIKIYDPKTQEVIFAKNEKRYFVPASNTKILSLYASLNNLGDSIPALKYLLKGDSLFISGTADPTFLHPDLPKSKVYDFLKNTSAKTIVFTDVNFKNEIYGPGWSWDDYNDYYQVELSSFPIYGNIVRFQKTKNQLQINPPLFQDSLFTIGTSFADIKREILKNAFFSSNKVSQKADFEQDIPFKTSTNLLLKLLSDTLKKNVSLKPFMPTKDFRLLYSLPVDTVLRRMMQVSDNMLAEQLLLLSGGKYSDTISTQLAIKNLQKDLLPDIPQKFNWVDGSGLSRYNLLTPEGLVFLLDRMLKEFPKERIFSMMSVGGQAGTLKNAYKPGVPFVYAKTGTLSGVYNQSGYLLTRSGRLLIFSFMNNNFTGSTTKIRIKTSEIITLLHQNY</sequence>
<comment type="caution">
    <text evidence="4">The sequence shown here is derived from an EMBL/GenBank/DDBJ whole genome shotgun (WGS) entry which is preliminary data.</text>
</comment>
<reference evidence="4 5" key="1">
    <citation type="submission" date="2018-11" db="EMBL/GenBank/DDBJ databases">
        <title>Novel bacteria species description.</title>
        <authorList>
            <person name="Han J.-H."/>
        </authorList>
    </citation>
    <scope>NUCLEOTIDE SEQUENCE [LARGE SCALE GENOMIC DNA]</scope>
    <source>
        <strain evidence="4 5">KCTC23259</strain>
    </source>
</reference>
<dbReference type="PROSITE" id="PS51257">
    <property type="entry name" value="PROKAR_LIPOPROTEIN"/>
    <property type="match status" value="1"/>
</dbReference>
<dbReference type="InterPro" id="IPR000667">
    <property type="entry name" value="Peptidase_S13"/>
</dbReference>
<dbReference type="GO" id="GO:0000270">
    <property type="term" value="P:peptidoglycan metabolic process"/>
    <property type="evidence" value="ECO:0007669"/>
    <property type="project" value="TreeGrafter"/>
</dbReference>
<dbReference type="Pfam" id="PF02113">
    <property type="entry name" value="Peptidase_S13"/>
    <property type="match status" value="2"/>
</dbReference>
<evidence type="ECO:0000256" key="2">
    <source>
        <dbReference type="ARBA" id="ARBA00022801"/>
    </source>
</evidence>
<keyword evidence="2" id="KW-0378">Hydrolase</keyword>
<proteinExistence type="inferred from homology"/>
<dbReference type="PRINTS" id="PR00922">
    <property type="entry name" value="DADACBPTASE3"/>
</dbReference>
<dbReference type="EMBL" id="RJUF01000021">
    <property type="protein sequence ID" value="MCP9763136.1"/>
    <property type="molecule type" value="Genomic_DNA"/>
</dbReference>
<keyword evidence="5" id="KW-1185">Reference proteome</keyword>
<protein>
    <recommendedName>
        <fullName evidence="6">D-alanyl-D-alanine carboxypeptidase/D-alanyl-D-alanine-endopeptidase</fullName>
    </recommendedName>
</protein>
<feature type="chain" id="PRO_5041999562" description="D-alanyl-D-alanine carboxypeptidase/D-alanyl-D-alanine-endopeptidase" evidence="3">
    <location>
        <begin position="22"/>
        <end position="431"/>
    </location>
</feature>
<dbReference type="PANTHER" id="PTHR30023">
    <property type="entry name" value="D-ALANYL-D-ALANINE CARBOXYPEPTIDASE"/>
    <property type="match status" value="1"/>
</dbReference>
<evidence type="ECO:0000256" key="3">
    <source>
        <dbReference type="SAM" id="SignalP"/>
    </source>
</evidence>
<evidence type="ECO:0000313" key="5">
    <source>
        <dbReference type="Proteomes" id="UP001204144"/>
    </source>
</evidence>
<evidence type="ECO:0000256" key="1">
    <source>
        <dbReference type="ARBA" id="ARBA00006096"/>
    </source>
</evidence>
<dbReference type="PANTHER" id="PTHR30023:SF0">
    <property type="entry name" value="PENICILLIN-SENSITIVE CARBOXYPEPTIDASE A"/>
    <property type="match status" value="1"/>
</dbReference>
<accession>A0AAE3H311</accession>
<evidence type="ECO:0008006" key="6">
    <source>
        <dbReference type="Google" id="ProtNLM"/>
    </source>
</evidence>
<name>A0AAE3H311_9BACT</name>
<dbReference type="GO" id="GO:0004185">
    <property type="term" value="F:serine-type carboxypeptidase activity"/>
    <property type="evidence" value="ECO:0007669"/>
    <property type="project" value="InterPro"/>
</dbReference>
<dbReference type="InterPro" id="IPR012338">
    <property type="entry name" value="Beta-lactam/transpept-like"/>
</dbReference>
<dbReference type="Proteomes" id="UP001204144">
    <property type="component" value="Unassembled WGS sequence"/>
</dbReference>
<evidence type="ECO:0000313" key="4">
    <source>
        <dbReference type="EMBL" id="MCP9763136.1"/>
    </source>
</evidence>
<feature type="signal peptide" evidence="3">
    <location>
        <begin position="1"/>
        <end position="21"/>
    </location>
</feature>
<gene>
    <name evidence="4" type="ORF">EGI31_09225</name>
</gene>
<organism evidence="4 5">
    <name type="scientific">Lacihabitans soyangensis</name>
    <dbReference type="NCBI Taxonomy" id="869394"/>
    <lineage>
        <taxon>Bacteria</taxon>
        <taxon>Pseudomonadati</taxon>
        <taxon>Bacteroidota</taxon>
        <taxon>Cytophagia</taxon>
        <taxon>Cytophagales</taxon>
        <taxon>Leadbetterellaceae</taxon>
        <taxon>Lacihabitans</taxon>
    </lineage>
</organism>